<evidence type="ECO:0000313" key="2">
    <source>
        <dbReference type="Proteomes" id="UP000799302"/>
    </source>
</evidence>
<keyword evidence="2" id="KW-1185">Reference proteome</keyword>
<dbReference type="InterPro" id="IPR011008">
    <property type="entry name" value="Dimeric_a/b-barrel"/>
</dbReference>
<sequence>MGSAPSDHFSNSLLVFANVNFLPGKYDAWQAAFDDLAVYVKADEPTTKTYYFGIPFDYAHNYSDTNLMFAFEIYADNSALNDIHLTSPAMQKFLPHVLPTMSTGLDLMHYSPAGGFLDAPGDLSECEIMTDTRIWCVDAVSRSSVVAKLDNVAGKAASGVYTFLVAASLDDETEVRILSRFRDRMAMEEQERAMVGFWQGSKGEVRRMESRGYLPNGKGWLHR</sequence>
<evidence type="ECO:0008006" key="3">
    <source>
        <dbReference type="Google" id="ProtNLM"/>
    </source>
</evidence>
<dbReference type="SUPFAM" id="SSF54909">
    <property type="entry name" value="Dimeric alpha+beta barrel"/>
    <property type="match status" value="1"/>
</dbReference>
<gene>
    <name evidence="1" type="ORF">BT63DRAFT_461110</name>
</gene>
<name>A0A6A6TYC2_9PEZI</name>
<dbReference type="EMBL" id="MU004244">
    <property type="protein sequence ID" value="KAF2663993.1"/>
    <property type="molecule type" value="Genomic_DNA"/>
</dbReference>
<reference evidence="1" key="1">
    <citation type="journal article" date="2020" name="Stud. Mycol.">
        <title>101 Dothideomycetes genomes: a test case for predicting lifestyles and emergence of pathogens.</title>
        <authorList>
            <person name="Haridas S."/>
            <person name="Albert R."/>
            <person name="Binder M."/>
            <person name="Bloem J."/>
            <person name="Labutti K."/>
            <person name="Salamov A."/>
            <person name="Andreopoulos B."/>
            <person name="Baker S."/>
            <person name="Barry K."/>
            <person name="Bills G."/>
            <person name="Bluhm B."/>
            <person name="Cannon C."/>
            <person name="Castanera R."/>
            <person name="Culley D."/>
            <person name="Daum C."/>
            <person name="Ezra D."/>
            <person name="Gonzalez J."/>
            <person name="Henrissat B."/>
            <person name="Kuo A."/>
            <person name="Liang C."/>
            <person name="Lipzen A."/>
            <person name="Lutzoni F."/>
            <person name="Magnuson J."/>
            <person name="Mondo S."/>
            <person name="Nolan M."/>
            <person name="Ohm R."/>
            <person name="Pangilinan J."/>
            <person name="Park H.-J."/>
            <person name="Ramirez L."/>
            <person name="Alfaro M."/>
            <person name="Sun H."/>
            <person name="Tritt A."/>
            <person name="Yoshinaga Y."/>
            <person name="Zwiers L.-H."/>
            <person name="Turgeon B."/>
            <person name="Goodwin S."/>
            <person name="Spatafora J."/>
            <person name="Crous P."/>
            <person name="Grigoriev I."/>
        </authorList>
    </citation>
    <scope>NUCLEOTIDE SEQUENCE</scope>
    <source>
        <strain evidence="1">CBS 115976</strain>
    </source>
</reference>
<dbReference type="Proteomes" id="UP000799302">
    <property type="component" value="Unassembled WGS sequence"/>
</dbReference>
<proteinExistence type="predicted"/>
<dbReference type="AlphaFoldDB" id="A0A6A6TYC2"/>
<evidence type="ECO:0000313" key="1">
    <source>
        <dbReference type="EMBL" id="KAF2663993.1"/>
    </source>
</evidence>
<dbReference type="PANTHER" id="PTHR40624">
    <property type="entry name" value="BIOSYNTHESIS MONOOXYGENASE, PUTATIVE (AFU_ORTHOLOGUE AFUA_1G12025)-RELATED"/>
    <property type="match status" value="1"/>
</dbReference>
<accession>A0A6A6TYC2</accession>
<dbReference type="OrthoDB" id="5328688at2759"/>
<organism evidence="1 2">
    <name type="scientific">Microthyrium microscopicum</name>
    <dbReference type="NCBI Taxonomy" id="703497"/>
    <lineage>
        <taxon>Eukaryota</taxon>
        <taxon>Fungi</taxon>
        <taxon>Dikarya</taxon>
        <taxon>Ascomycota</taxon>
        <taxon>Pezizomycotina</taxon>
        <taxon>Dothideomycetes</taxon>
        <taxon>Dothideomycetes incertae sedis</taxon>
        <taxon>Microthyriales</taxon>
        <taxon>Microthyriaceae</taxon>
        <taxon>Microthyrium</taxon>
    </lineage>
</organism>
<dbReference type="Gene3D" id="3.30.70.100">
    <property type="match status" value="1"/>
</dbReference>
<dbReference type="PANTHER" id="PTHR40624:SF1">
    <property type="entry name" value="BIOSYNTHESIS MONOOXYGENASE, PUTATIVE (AFU_ORTHOLOGUE AFUA_1G12025)-RELATED"/>
    <property type="match status" value="1"/>
</dbReference>
<protein>
    <recommendedName>
        <fullName evidence="3">ABM domain-containing protein</fullName>
    </recommendedName>
</protein>